<dbReference type="EMBL" id="CP004144">
    <property type="protein sequence ID" value="AGF95959.1"/>
    <property type="molecule type" value="Genomic_DNA"/>
</dbReference>
<proteinExistence type="predicted"/>
<dbReference type="AlphaFoldDB" id="M1QG49"/>
<dbReference type="Proteomes" id="UP000011718">
    <property type="component" value="Chromosome"/>
</dbReference>
<evidence type="ECO:0000313" key="3">
    <source>
        <dbReference type="Proteomes" id="UP000011718"/>
    </source>
</evidence>
<organism evidence="2 3">
    <name type="scientific">Methanosarcina mazei Tuc01</name>
    <dbReference type="NCBI Taxonomy" id="1236903"/>
    <lineage>
        <taxon>Archaea</taxon>
        <taxon>Methanobacteriati</taxon>
        <taxon>Methanobacteriota</taxon>
        <taxon>Stenosarchaea group</taxon>
        <taxon>Methanomicrobia</taxon>
        <taxon>Methanosarcinales</taxon>
        <taxon>Methanosarcinaceae</taxon>
        <taxon>Methanosarcina</taxon>
    </lineage>
</organism>
<protein>
    <submittedName>
        <fullName evidence="2">Uncharacterized protein</fullName>
    </submittedName>
</protein>
<feature type="compositionally biased region" description="Polar residues" evidence="1">
    <location>
        <begin position="1"/>
        <end position="13"/>
    </location>
</feature>
<evidence type="ECO:0000313" key="2">
    <source>
        <dbReference type="EMBL" id="AGF95959.1"/>
    </source>
</evidence>
<evidence type="ECO:0000256" key="1">
    <source>
        <dbReference type="SAM" id="MobiDB-lite"/>
    </source>
</evidence>
<reference evidence="2 3" key="1">
    <citation type="journal article" date="2013" name="Genome Announc.">
        <title>Complete Genome of a Methanosarcina mazei Strain Isolated from Sediment Samples from an Amazonian Flooded Area.</title>
        <authorList>
            <person name="Assis das Gracas D."/>
            <person name="Thiago Juca Ramos R."/>
            <person name="Vieira Araujo A.C."/>
            <person name="Zahlouth R."/>
            <person name="Ribeiro Carneiro A."/>
            <person name="Souza Lopes T."/>
            <person name="Azevedo Barauna R."/>
            <person name="Azevedo V."/>
            <person name="Cruz Schneider M.P."/>
            <person name="Pellizari V.H."/>
            <person name="Silva A."/>
        </authorList>
    </citation>
    <scope>NUCLEOTIDE SEQUENCE [LARGE SCALE GENOMIC DNA]</scope>
    <source>
        <strain evidence="2 3">Tuc01</strain>
    </source>
</reference>
<dbReference type="HOGENOM" id="CLU_3282862_0_0_2"/>
<name>M1QG49_METMZ</name>
<gene>
    <name evidence="2" type="ORF">MmTuc01_0534</name>
</gene>
<sequence>MTNPLSDYTNTGMGSIRKISESRRTITPALTGKVPENMII</sequence>
<dbReference type="BioCyc" id="MMAZ1236903:G139K-510-MONOMER"/>
<accession>M1QG49</accession>
<dbReference type="KEGG" id="mmaz:MmTuc01_0534"/>
<feature type="region of interest" description="Disordered" evidence="1">
    <location>
        <begin position="1"/>
        <end position="20"/>
    </location>
</feature>